<accession>A0A376GHF4</accession>
<dbReference type="Proteomes" id="UP000254737">
    <property type="component" value="Unassembled WGS sequence"/>
</dbReference>
<dbReference type="RefSeq" id="WP_147280001.1">
    <property type="nucleotide sequence ID" value="NZ_JSYQ01000003.1"/>
</dbReference>
<name>A0A376GHF4_9FLAO</name>
<organism evidence="1 2">
    <name type="scientific">Empedobacter falsenii</name>
    <dbReference type="NCBI Taxonomy" id="343874"/>
    <lineage>
        <taxon>Bacteria</taxon>
        <taxon>Pseudomonadati</taxon>
        <taxon>Bacteroidota</taxon>
        <taxon>Flavobacteriia</taxon>
        <taxon>Flavobacteriales</taxon>
        <taxon>Weeksellaceae</taxon>
        <taxon>Empedobacter</taxon>
    </lineage>
</organism>
<evidence type="ECO:0000313" key="2">
    <source>
        <dbReference type="Proteomes" id="UP000254737"/>
    </source>
</evidence>
<dbReference type="OrthoDB" id="1252924at2"/>
<reference evidence="1 2" key="1">
    <citation type="submission" date="2018-06" db="EMBL/GenBank/DDBJ databases">
        <authorList>
            <consortium name="Pathogen Informatics"/>
            <person name="Doyle S."/>
        </authorList>
    </citation>
    <scope>NUCLEOTIDE SEQUENCE [LARGE SCALE GENOMIC DNA]</scope>
    <source>
        <strain evidence="1 2">NCTC13456</strain>
    </source>
</reference>
<dbReference type="EMBL" id="UFXS01000001">
    <property type="protein sequence ID" value="STD58792.1"/>
    <property type="molecule type" value="Genomic_DNA"/>
</dbReference>
<gene>
    <name evidence="1" type="ORF">NCTC13456_02419</name>
</gene>
<evidence type="ECO:0000313" key="1">
    <source>
        <dbReference type="EMBL" id="STD58792.1"/>
    </source>
</evidence>
<protein>
    <submittedName>
        <fullName evidence="1">Uncharacterized protein</fullName>
    </submittedName>
</protein>
<sequence length="264" mass="29147">MKKNFLLYSILFTSISSYCQVGIGTSTPKEILHIDPKKDTNLGSSSPTGYTDDVYINSVGNVGIGTISPSAKLEINSTTAGAIQIIDGTQGNKKVLVSDKDGVGTWRDLPVFQYMKNGTFVANQTINSDQSGGYKYSQGSITLKPGKWLISVGLTIRLRNDDAAANTKPYWLKLFLSSSQTALTHTYFTYTSPVVDNNFGGNMIKSQDTQYYNFITGSTIIEVTKEEPIYLLIENIYSLKNGTTGNYVFETRNYENYLYAIPTN</sequence>
<dbReference type="STRING" id="343874.GCA_000805695_02123"/>
<proteinExistence type="predicted"/>
<dbReference type="AlphaFoldDB" id="A0A376GHF4"/>